<dbReference type="InterPro" id="IPR020476">
    <property type="entry name" value="Nudix_hydrolase"/>
</dbReference>
<dbReference type="AlphaFoldDB" id="A0A9P6E700"/>
<dbReference type="Pfam" id="PF00293">
    <property type="entry name" value="NUDIX"/>
    <property type="match status" value="1"/>
</dbReference>
<comment type="similarity">
    <text evidence="2">Belongs to the Nudix hydrolase family.</text>
</comment>
<sequence>MAVSRYPTQQHLAGDFVISAGCVLFRENSTTSGDGLEICILHHLERDEWLLPKGRKDRGESIEQAAVRETYEETGYACELWPRKMPTRAPLAGVNNVYAPQVVEGLVEPIAVTIRDMRSEGNHKFIFWFIAKIKEDVEKAEGTQMDTENFESVFLDGEATLQKLTFQMDRDIVRKALEIVRSQ</sequence>
<dbReference type="GO" id="GO:0004081">
    <property type="term" value="F:bis(5'-nucleosyl)-tetraphosphatase (asymmetrical) activity"/>
    <property type="evidence" value="ECO:0007669"/>
    <property type="project" value="TreeGrafter"/>
</dbReference>
<organism evidence="4 5">
    <name type="scientific">Crepidotus variabilis</name>
    <dbReference type="NCBI Taxonomy" id="179855"/>
    <lineage>
        <taxon>Eukaryota</taxon>
        <taxon>Fungi</taxon>
        <taxon>Dikarya</taxon>
        <taxon>Basidiomycota</taxon>
        <taxon>Agaricomycotina</taxon>
        <taxon>Agaricomycetes</taxon>
        <taxon>Agaricomycetidae</taxon>
        <taxon>Agaricales</taxon>
        <taxon>Agaricineae</taxon>
        <taxon>Crepidotaceae</taxon>
        <taxon>Crepidotus</taxon>
    </lineage>
</organism>
<evidence type="ECO:0000313" key="4">
    <source>
        <dbReference type="EMBL" id="KAF9523687.1"/>
    </source>
</evidence>
<dbReference type="Gene3D" id="3.90.79.10">
    <property type="entry name" value="Nucleoside Triphosphate Pyrophosphohydrolase"/>
    <property type="match status" value="1"/>
</dbReference>
<evidence type="ECO:0000256" key="2">
    <source>
        <dbReference type="RuleBase" id="RU003476"/>
    </source>
</evidence>
<name>A0A9P6E700_9AGAR</name>
<evidence type="ECO:0000313" key="5">
    <source>
        <dbReference type="Proteomes" id="UP000807306"/>
    </source>
</evidence>
<dbReference type="PANTHER" id="PTHR21340">
    <property type="entry name" value="DIADENOSINE 5,5-P1,P4-TETRAPHOSPHATE PYROPHOSPHOHYDROLASE MUTT"/>
    <property type="match status" value="1"/>
</dbReference>
<comment type="caution">
    <text evidence="4">The sequence shown here is derived from an EMBL/GenBank/DDBJ whole genome shotgun (WGS) entry which is preliminary data.</text>
</comment>
<dbReference type="SUPFAM" id="SSF55811">
    <property type="entry name" value="Nudix"/>
    <property type="match status" value="1"/>
</dbReference>
<keyword evidence="5" id="KW-1185">Reference proteome</keyword>
<dbReference type="InterPro" id="IPR000086">
    <property type="entry name" value="NUDIX_hydrolase_dom"/>
</dbReference>
<reference evidence="4" key="1">
    <citation type="submission" date="2020-11" db="EMBL/GenBank/DDBJ databases">
        <authorList>
            <consortium name="DOE Joint Genome Institute"/>
            <person name="Ahrendt S."/>
            <person name="Riley R."/>
            <person name="Andreopoulos W."/>
            <person name="Labutti K."/>
            <person name="Pangilinan J."/>
            <person name="Ruiz-Duenas F.J."/>
            <person name="Barrasa J.M."/>
            <person name="Sanchez-Garcia M."/>
            <person name="Camarero S."/>
            <person name="Miyauchi S."/>
            <person name="Serrano A."/>
            <person name="Linde D."/>
            <person name="Babiker R."/>
            <person name="Drula E."/>
            <person name="Ayuso-Fernandez I."/>
            <person name="Pacheco R."/>
            <person name="Padilla G."/>
            <person name="Ferreira P."/>
            <person name="Barriuso J."/>
            <person name="Kellner H."/>
            <person name="Castanera R."/>
            <person name="Alfaro M."/>
            <person name="Ramirez L."/>
            <person name="Pisabarro A.G."/>
            <person name="Kuo A."/>
            <person name="Tritt A."/>
            <person name="Lipzen A."/>
            <person name="He G."/>
            <person name="Yan M."/>
            <person name="Ng V."/>
            <person name="Cullen D."/>
            <person name="Martin F."/>
            <person name="Rosso M.-N."/>
            <person name="Henrissat B."/>
            <person name="Hibbett D."/>
            <person name="Martinez A.T."/>
            <person name="Grigoriev I.V."/>
        </authorList>
    </citation>
    <scope>NUCLEOTIDE SEQUENCE</scope>
    <source>
        <strain evidence="4">CBS 506.95</strain>
    </source>
</reference>
<evidence type="ECO:0000259" key="3">
    <source>
        <dbReference type="PROSITE" id="PS51462"/>
    </source>
</evidence>
<dbReference type="PRINTS" id="PR00502">
    <property type="entry name" value="NUDIXFAMILY"/>
</dbReference>
<keyword evidence="1 2" id="KW-0378">Hydrolase</keyword>
<accession>A0A9P6E700</accession>
<protein>
    <submittedName>
        <fullName evidence="4">NUDIX hydrolase domain-like protein</fullName>
    </submittedName>
</protein>
<dbReference type="PROSITE" id="PS51462">
    <property type="entry name" value="NUDIX"/>
    <property type="match status" value="1"/>
</dbReference>
<feature type="domain" description="Nudix hydrolase" evidence="3">
    <location>
        <begin position="15"/>
        <end position="152"/>
    </location>
</feature>
<dbReference type="GO" id="GO:0006754">
    <property type="term" value="P:ATP biosynthetic process"/>
    <property type="evidence" value="ECO:0007669"/>
    <property type="project" value="TreeGrafter"/>
</dbReference>
<evidence type="ECO:0000256" key="1">
    <source>
        <dbReference type="ARBA" id="ARBA00022801"/>
    </source>
</evidence>
<gene>
    <name evidence="4" type="ORF">CPB83DRAFT_862478</name>
</gene>
<dbReference type="PROSITE" id="PS00893">
    <property type="entry name" value="NUDIX_BOX"/>
    <property type="match status" value="1"/>
</dbReference>
<dbReference type="InterPro" id="IPR015797">
    <property type="entry name" value="NUDIX_hydrolase-like_dom_sf"/>
</dbReference>
<proteinExistence type="inferred from homology"/>
<dbReference type="Proteomes" id="UP000807306">
    <property type="component" value="Unassembled WGS sequence"/>
</dbReference>
<dbReference type="PANTHER" id="PTHR21340:SF0">
    <property type="entry name" value="BIS(5'-NUCLEOSYL)-TETRAPHOSPHATASE [ASYMMETRICAL]"/>
    <property type="match status" value="1"/>
</dbReference>
<dbReference type="GO" id="GO:0006167">
    <property type="term" value="P:AMP biosynthetic process"/>
    <property type="evidence" value="ECO:0007669"/>
    <property type="project" value="TreeGrafter"/>
</dbReference>
<dbReference type="OrthoDB" id="10259236at2759"/>
<dbReference type="InterPro" id="IPR051325">
    <property type="entry name" value="Nudix_hydrolase_domain"/>
</dbReference>
<dbReference type="EMBL" id="MU157912">
    <property type="protein sequence ID" value="KAF9523687.1"/>
    <property type="molecule type" value="Genomic_DNA"/>
</dbReference>
<dbReference type="InterPro" id="IPR020084">
    <property type="entry name" value="NUDIX_hydrolase_CS"/>
</dbReference>